<dbReference type="GO" id="GO:0004497">
    <property type="term" value="F:monooxygenase activity"/>
    <property type="evidence" value="ECO:0007669"/>
    <property type="project" value="UniProtKB-KW"/>
</dbReference>
<accession>A0ABP8PMR1</accession>
<dbReference type="Gene3D" id="3.50.50.60">
    <property type="entry name" value="FAD/NAD(P)-binding domain"/>
    <property type="match status" value="1"/>
</dbReference>
<evidence type="ECO:0000313" key="2">
    <source>
        <dbReference type="EMBL" id="GAA4490175.1"/>
    </source>
</evidence>
<dbReference type="InterPro" id="IPR036188">
    <property type="entry name" value="FAD/NAD-bd_sf"/>
</dbReference>
<feature type="domain" description="FAD-binding" evidence="1">
    <location>
        <begin position="19"/>
        <end position="348"/>
    </location>
</feature>
<dbReference type="Proteomes" id="UP001500731">
    <property type="component" value="Unassembled WGS sequence"/>
</dbReference>
<dbReference type="PANTHER" id="PTHR46865">
    <property type="entry name" value="OXIDOREDUCTASE-RELATED"/>
    <property type="match status" value="1"/>
</dbReference>
<dbReference type="SUPFAM" id="SSF51905">
    <property type="entry name" value="FAD/NAD(P)-binding domain"/>
    <property type="match status" value="1"/>
</dbReference>
<keyword evidence="2" id="KW-0503">Monooxygenase</keyword>
<dbReference type="InterPro" id="IPR002938">
    <property type="entry name" value="FAD-bd"/>
</dbReference>
<dbReference type="InterPro" id="IPR051704">
    <property type="entry name" value="FAD_aromatic-hydroxylase"/>
</dbReference>
<proteinExistence type="predicted"/>
<dbReference type="EMBL" id="BAABGP010000022">
    <property type="protein sequence ID" value="GAA4490175.1"/>
    <property type="molecule type" value="Genomic_DNA"/>
</dbReference>
<evidence type="ECO:0000259" key="1">
    <source>
        <dbReference type="Pfam" id="PF01494"/>
    </source>
</evidence>
<comment type="caution">
    <text evidence="2">The sequence shown here is derived from an EMBL/GenBank/DDBJ whole genome shotgun (WGS) entry which is preliminary data.</text>
</comment>
<organism evidence="2 3">
    <name type="scientific">Microbacterium panaciterrae</name>
    <dbReference type="NCBI Taxonomy" id="985759"/>
    <lineage>
        <taxon>Bacteria</taxon>
        <taxon>Bacillati</taxon>
        <taxon>Actinomycetota</taxon>
        <taxon>Actinomycetes</taxon>
        <taxon>Micrococcales</taxon>
        <taxon>Microbacteriaceae</taxon>
        <taxon>Microbacterium</taxon>
    </lineage>
</organism>
<keyword evidence="2" id="KW-0560">Oxidoreductase</keyword>
<name>A0ABP8PMR1_9MICO</name>
<dbReference type="Pfam" id="PF01494">
    <property type="entry name" value="FAD_binding_3"/>
    <property type="match status" value="1"/>
</dbReference>
<gene>
    <name evidence="2" type="ORF">GCM10023171_32280</name>
</gene>
<keyword evidence="3" id="KW-1185">Reference proteome</keyword>
<dbReference type="RefSeq" id="WP_345188428.1">
    <property type="nucleotide sequence ID" value="NZ_BAABGP010000022.1"/>
</dbReference>
<dbReference type="PRINTS" id="PR00420">
    <property type="entry name" value="RNGMNOXGNASE"/>
</dbReference>
<evidence type="ECO:0000313" key="3">
    <source>
        <dbReference type="Proteomes" id="UP001500731"/>
    </source>
</evidence>
<sequence length="409" mass="43856">MLEPVALNIQLARQTSDRLRVLIVGAGIAGLTLAQLLRADGLHPVVIDRMPDASHPGYMLALMPLVDRALDDLGVHEAYRRRSTALDRFTFHGHRGPVLRSDPLGEVLRPYGEYRGIDRGALVDVLTADGCPVAFGTTVTAVRHDDGVSRVAFADRDDAAVGEGTFDLVIGADGMHSRMRGLLSIGDVQKVETGWSGWIGWADDRGDSSSAEELWGNGFFLGVYPVQGRVGVILCRPDADAELSAVIAGARRAVHGIGPRLSGALDAMQQTEDPYLWRLEDARAEHWVVPGAALLGDAATGFLPTAGIGAGMAIESAWMLARMMHGADPSALQSVLAAWERVEQPRAESAQANSRTLAKLMFRPGATIAWLRETAVRAMSIRAALGPILTLVADQPDPDLLLRTMSATR</sequence>
<protein>
    <submittedName>
        <fullName evidence="2">FAD-dependent monooxygenase</fullName>
    </submittedName>
</protein>
<reference evidence="3" key="1">
    <citation type="journal article" date="2019" name="Int. J. Syst. Evol. Microbiol.">
        <title>The Global Catalogue of Microorganisms (GCM) 10K type strain sequencing project: providing services to taxonomists for standard genome sequencing and annotation.</title>
        <authorList>
            <consortium name="The Broad Institute Genomics Platform"/>
            <consortium name="The Broad Institute Genome Sequencing Center for Infectious Disease"/>
            <person name="Wu L."/>
            <person name="Ma J."/>
        </authorList>
    </citation>
    <scope>NUCLEOTIDE SEQUENCE [LARGE SCALE GENOMIC DNA]</scope>
    <source>
        <strain evidence="3">JCM 17839</strain>
    </source>
</reference>